<reference evidence="5" key="1">
    <citation type="submission" date="2025-08" db="UniProtKB">
        <authorList>
            <consortium name="Ensembl"/>
        </authorList>
    </citation>
    <scope>IDENTIFICATION</scope>
</reference>
<name>A0A8C3LC69_CHRPC</name>
<keyword evidence="6" id="KW-1185">Reference proteome</keyword>
<organism evidence="5 6">
    <name type="scientific">Chrysolophus pictus</name>
    <name type="common">Golden pheasant</name>
    <name type="synonym">Phasianus pictus</name>
    <dbReference type="NCBI Taxonomy" id="9089"/>
    <lineage>
        <taxon>Eukaryota</taxon>
        <taxon>Metazoa</taxon>
        <taxon>Chordata</taxon>
        <taxon>Craniata</taxon>
        <taxon>Vertebrata</taxon>
        <taxon>Euteleostomi</taxon>
        <taxon>Archelosauria</taxon>
        <taxon>Archosauria</taxon>
        <taxon>Dinosauria</taxon>
        <taxon>Saurischia</taxon>
        <taxon>Theropoda</taxon>
        <taxon>Coelurosauria</taxon>
        <taxon>Aves</taxon>
        <taxon>Neognathae</taxon>
        <taxon>Galloanserae</taxon>
        <taxon>Galliformes</taxon>
        <taxon>Phasianidae</taxon>
        <taxon>Phasianinae</taxon>
        <taxon>Chrysolophus</taxon>
    </lineage>
</organism>
<dbReference type="GO" id="GO:0032418">
    <property type="term" value="P:lysosome localization"/>
    <property type="evidence" value="ECO:0007669"/>
    <property type="project" value="TreeGrafter"/>
</dbReference>
<dbReference type="AlphaFoldDB" id="A0A8C3LC69"/>
<dbReference type="Pfam" id="PF10241">
    <property type="entry name" value="KxDL"/>
    <property type="match status" value="1"/>
</dbReference>
<dbReference type="PANTHER" id="PTHR13511:SF0">
    <property type="entry name" value="KXDL MOTIF-CONTAINING PROTEIN 1"/>
    <property type="match status" value="1"/>
</dbReference>
<dbReference type="Proteomes" id="UP000694543">
    <property type="component" value="Unplaced"/>
</dbReference>
<dbReference type="Ensembl" id="ENSCPIT00010008721.1">
    <property type="protein sequence ID" value="ENSCPIP00010007389.1"/>
    <property type="gene ID" value="ENSCPIG00010005758.1"/>
</dbReference>
<dbReference type="PANTHER" id="PTHR13511">
    <property type="entry name" value="KXDL MOTIF-CONTAINING PROTEIN 1"/>
    <property type="match status" value="1"/>
</dbReference>
<sequence>MEPTASRVFCGRVLGMVNAEDVNAIIQAQKNMLDRFEKTNEMLLNFNNLSSLRMQQMNERFLHHTKTLVEMKKDLDSIFRRIRALKGKLAKQYPEAFSSEWFHRFSSHVKVPPPPQNAPSVPPLESGPLGLPARSVKNLQSFFLVLNVDVGNHKATNGCSFKWDPFFVDYCYKQRSKSFCQSNPHSRPCSTSWCCVQLRQVLMSASSFPDIHESPILEDDDDFDPVPKSTTTTIATSEQSTESCDTSPDIISPTMSQDFEDLSQGQYDLPAVNGQSLTDEDTANDLD</sequence>
<evidence type="ECO:0000259" key="4">
    <source>
        <dbReference type="Pfam" id="PF10241"/>
    </source>
</evidence>
<comment type="similarity">
    <text evidence="1">Belongs to the KXD1 family.</text>
</comment>
<dbReference type="InterPro" id="IPR039843">
    <property type="entry name" value="KXD1-like"/>
</dbReference>
<dbReference type="GO" id="GO:0099078">
    <property type="term" value="C:BORC complex"/>
    <property type="evidence" value="ECO:0007669"/>
    <property type="project" value="TreeGrafter"/>
</dbReference>
<accession>A0A8C3LC69</accession>
<evidence type="ECO:0000256" key="1">
    <source>
        <dbReference type="ARBA" id="ARBA00005913"/>
    </source>
</evidence>
<feature type="compositionally biased region" description="Low complexity" evidence="3">
    <location>
        <begin position="230"/>
        <end position="243"/>
    </location>
</feature>
<feature type="region of interest" description="Disordered" evidence="3">
    <location>
        <begin position="230"/>
        <end position="287"/>
    </location>
</feature>
<evidence type="ECO:0000313" key="6">
    <source>
        <dbReference type="Proteomes" id="UP000694543"/>
    </source>
</evidence>
<dbReference type="InterPro" id="IPR019371">
    <property type="entry name" value="KxDL_dom"/>
</dbReference>
<feature type="compositionally biased region" description="Acidic residues" evidence="3">
    <location>
        <begin position="278"/>
        <end position="287"/>
    </location>
</feature>
<evidence type="ECO:0000313" key="5">
    <source>
        <dbReference type="Ensembl" id="ENSCPIP00010007389.1"/>
    </source>
</evidence>
<protein>
    <recommendedName>
        <fullName evidence="2">KxDL motif-containing protein 1</fullName>
    </recommendedName>
</protein>
<evidence type="ECO:0000256" key="2">
    <source>
        <dbReference type="ARBA" id="ARBA00014719"/>
    </source>
</evidence>
<reference evidence="5" key="2">
    <citation type="submission" date="2025-09" db="UniProtKB">
        <authorList>
            <consortium name="Ensembl"/>
        </authorList>
    </citation>
    <scope>IDENTIFICATION</scope>
</reference>
<evidence type="ECO:0000256" key="3">
    <source>
        <dbReference type="SAM" id="MobiDB-lite"/>
    </source>
</evidence>
<proteinExistence type="inferred from homology"/>
<feature type="domain" description="KxDL" evidence="4">
    <location>
        <begin position="14"/>
        <end position="97"/>
    </location>
</feature>